<dbReference type="HOGENOM" id="CLU_033924_3_1_1"/>
<evidence type="ECO:0000313" key="3">
    <source>
        <dbReference type="Proteomes" id="UP000012045"/>
    </source>
</evidence>
<dbReference type="OrthoDB" id="5307922at2759"/>
<evidence type="ECO:0000256" key="1">
    <source>
        <dbReference type="SAM" id="Phobius"/>
    </source>
</evidence>
<dbReference type="InterPro" id="IPR051288">
    <property type="entry name" value="Serum_paraoxonase/arylesterase"/>
</dbReference>
<dbReference type="Proteomes" id="UP000012045">
    <property type="component" value="Unassembled WGS sequence"/>
</dbReference>
<protein>
    <submittedName>
        <fullName evidence="2">Putative serum paraoxonase arylesterase protein</fullName>
    </submittedName>
</protein>
<dbReference type="Gene3D" id="2.120.10.30">
    <property type="entry name" value="TolB, C-terminal domain"/>
    <property type="match status" value="1"/>
</dbReference>
<dbReference type="PANTHER" id="PTHR11799:SF12">
    <property type="entry name" value="PARAOXONASE-RELATED"/>
    <property type="match status" value="1"/>
</dbReference>
<proteinExistence type="predicted"/>
<keyword evidence="1" id="KW-0812">Transmembrane</keyword>
<name>M7UGB6_BOTF1</name>
<reference evidence="3" key="1">
    <citation type="journal article" date="2013" name="Genome Announc.">
        <title>Draft genome sequence of Botrytis cinerea BcDW1, inoculum for noble rot of grape berries.</title>
        <authorList>
            <person name="Blanco-Ulate B."/>
            <person name="Allen G."/>
            <person name="Powell A.L."/>
            <person name="Cantu D."/>
        </authorList>
    </citation>
    <scope>NUCLEOTIDE SEQUENCE [LARGE SCALE GENOMIC DNA]</scope>
    <source>
        <strain evidence="3">BcDW1</strain>
    </source>
</reference>
<gene>
    <name evidence="2" type="ORF">BcDW1_5618</name>
</gene>
<dbReference type="AlphaFoldDB" id="M7UGB6"/>
<accession>M7UGB6</accession>
<feature type="transmembrane region" description="Helical" evidence="1">
    <location>
        <begin position="32"/>
        <end position="51"/>
    </location>
</feature>
<dbReference type="InterPro" id="IPR011042">
    <property type="entry name" value="6-blade_b-propeller_TolB-like"/>
</dbReference>
<dbReference type="PANTHER" id="PTHR11799">
    <property type="entry name" value="PARAOXONASE"/>
    <property type="match status" value="1"/>
</dbReference>
<organism evidence="2 3">
    <name type="scientific">Botryotinia fuckeliana (strain BcDW1)</name>
    <name type="common">Noble rot fungus</name>
    <name type="synonym">Botrytis cinerea</name>
    <dbReference type="NCBI Taxonomy" id="1290391"/>
    <lineage>
        <taxon>Eukaryota</taxon>
        <taxon>Fungi</taxon>
        <taxon>Dikarya</taxon>
        <taxon>Ascomycota</taxon>
        <taxon>Pezizomycotina</taxon>
        <taxon>Leotiomycetes</taxon>
        <taxon>Helotiales</taxon>
        <taxon>Sclerotiniaceae</taxon>
        <taxon>Botrytis</taxon>
    </lineage>
</organism>
<dbReference type="EMBL" id="KB707887">
    <property type="protein sequence ID" value="EMR85748.1"/>
    <property type="molecule type" value="Genomic_DNA"/>
</dbReference>
<keyword evidence="1" id="KW-1133">Transmembrane helix</keyword>
<sequence length="449" mass="50094">MSTYYEDVDPINILPFCFEFFMFLNLRFMARIGFRLALVGVVVGTIFYQFIYKSLILGTLGYNRALEPFLNFDIECEKIDNVGLAGCADMWLHQESGMLYMACSDTRGRAEWFPSLNHLNASGRSLSDQIVILDTRGAGPIKNRLTWLQTQNFEGINNDGRINLHGFDIRVDSKNDKQLHIVLVTDRPFEDTGKAGPFNRSQTDSNSTIEYFTTTLGSKTMTHEQTFTNIDIETPRHVAWVDEHLFMFTNAHSSKGNSRGYTNLVLGGGSIGYCMPPSTECGITKSPENLKVPNGIALGHDNLLYVPSSISGQIQVFSLEAEQRLRKVDTIHLPYPINDINVDKNGDIYAATVPALHKKIKNSQNIEANVPSAVFRIIKLGEMGEGEGWGWNVVKMMEDDGNTLPAATVAVHDTQTGKMFLGGVLDPFISICERINGESFSAYVEILNF</sequence>
<evidence type="ECO:0000313" key="2">
    <source>
        <dbReference type="EMBL" id="EMR85748.1"/>
    </source>
</evidence>
<dbReference type="SUPFAM" id="SSF63829">
    <property type="entry name" value="Calcium-dependent phosphotriesterase"/>
    <property type="match status" value="1"/>
</dbReference>
<keyword evidence="1" id="KW-0472">Membrane</keyword>